<reference evidence="3" key="1">
    <citation type="journal article" date="2019" name="Curr. Biol.">
        <title>Genome Sequence of Striga asiatica Provides Insight into the Evolution of Plant Parasitism.</title>
        <authorList>
            <person name="Yoshida S."/>
            <person name="Kim S."/>
            <person name="Wafula E.K."/>
            <person name="Tanskanen J."/>
            <person name="Kim Y.M."/>
            <person name="Honaas L."/>
            <person name="Yang Z."/>
            <person name="Spallek T."/>
            <person name="Conn C.E."/>
            <person name="Ichihashi Y."/>
            <person name="Cheong K."/>
            <person name="Cui S."/>
            <person name="Der J.P."/>
            <person name="Gundlach H."/>
            <person name="Jiao Y."/>
            <person name="Hori C."/>
            <person name="Ishida J.K."/>
            <person name="Kasahara H."/>
            <person name="Kiba T."/>
            <person name="Kim M.S."/>
            <person name="Koo N."/>
            <person name="Laohavisit A."/>
            <person name="Lee Y.H."/>
            <person name="Lumba S."/>
            <person name="McCourt P."/>
            <person name="Mortimer J.C."/>
            <person name="Mutuku J.M."/>
            <person name="Nomura T."/>
            <person name="Sasaki-Sekimoto Y."/>
            <person name="Seto Y."/>
            <person name="Wang Y."/>
            <person name="Wakatake T."/>
            <person name="Sakakibara H."/>
            <person name="Demura T."/>
            <person name="Yamaguchi S."/>
            <person name="Yoneyama K."/>
            <person name="Manabe R.I."/>
            <person name="Nelson D.C."/>
            <person name="Schulman A.H."/>
            <person name="Timko M.P."/>
            <person name="dePamphilis C.W."/>
            <person name="Choi D."/>
            <person name="Shirasu K."/>
        </authorList>
    </citation>
    <scope>NUCLEOTIDE SEQUENCE [LARGE SCALE GENOMIC DNA]</scope>
    <source>
        <strain evidence="3">cv. UVA1</strain>
    </source>
</reference>
<keyword evidence="3" id="KW-1185">Reference proteome</keyword>
<feature type="region of interest" description="Disordered" evidence="1">
    <location>
        <begin position="61"/>
        <end position="91"/>
    </location>
</feature>
<dbReference type="EMBL" id="BKCP01007070">
    <property type="protein sequence ID" value="GER44704.1"/>
    <property type="molecule type" value="Genomic_DNA"/>
</dbReference>
<proteinExistence type="predicted"/>
<gene>
    <name evidence="2" type="ORF">STAS_21606</name>
</gene>
<organism evidence="2 3">
    <name type="scientific">Striga asiatica</name>
    <name type="common">Asiatic witchweed</name>
    <name type="synonym">Buchnera asiatica</name>
    <dbReference type="NCBI Taxonomy" id="4170"/>
    <lineage>
        <taxon>Eukaryota</taxon>
        <taxon>Viridiplantae</taxon>
        <taxon>Streptophyta</taxon>
        <taxon>Embryophyta</taxon>
        <taxon>Tracheophyta</taxon>
        <taxon>Spermatophyta</taxon>
        <taxon>Magnoliopsida</taxon>
        <taxon>eudicotyledons</taxon>
        <taxon>Gunneridae</taxon>
        <taxon>Pentapetalae</taxon>
        <taxon>asterids</taxon>
        <taxon>lamiids</taxon>
        <taxon>Lamiales</taxon>
        <taxon>Orobanchaceae</taxon>
        <taxon>Buchnereae</taxon>
        <taxon>Striga</taxon>
    </lineage>
</organism>
<dbReference type="Proteomes" id="UP000325081">
    <property type="component" value="Unassembled WGS sequence"/>
</dbReference>
<sequence length="142" mass="15648">MIASCRRSLSQSRSKRPAFAVGSVDDDKAVGFCGLVLSAHLAGVLAADGGAAMEMFRVKKRREEKKKKKKRPQFEVPMNSEQHITTQSIGEGNMKFGTSNYIRRIVVKPKDVSIWYGKLSGDGTNPNETPNMSRKMNLSISA</sequence>
<evidence type="ECO:0000256" key="1">
    <source>
        <dbReference type="SAM" id="MobiDB-lite"/>
    </source>
</evidence>
<comment type="caution">
    <text evidence="2">The sequence shown here is derived from an EMBL/GenBank/DDBJ whole genome shotgun (WGS) entry which is preliminary data.</text>
</comment>
<name>A0A5A7QHZ6_STRAF</name>
<dbReference type="AlphaFoldDB" id="A0A5A7QHZ6"/>
<protein>
    <submittedName>
        <fullName evidence="2">Pecanex-like protein 2</fullName>
    </submittedName>
</protein>
<feature type="region of interest" description="Disordered" evidence="1">
    <location>
        <begin position="122"/>
        <end position="142"/>
    </location>
</feature>
<accession>A0A5A7QHZ6</accession>
<evidence type="ECO:0000313" key="3">
    <source>
        <dbReference type="Proteomes" id="UP000325081"/>
    </source>
</evidence>
<feature type="compositionally biased region" description="Polar residues" evidence="1">
    <location>
        <begin position="79"/>
        <end position="91"/>
    </location>
</feature>
<feature type="compositionally biased region" description="Basic residues" evidence="1">
    <location>
        <begin position="61"/>
        <end position="71"/>
    </location>
</feature>
<evidence type="ECO:0000313" key="2">
    <source>
        <dbReference type="EMBL" id="GER44704.1"/>
    </source>
</evidence>